<comment type="caution">
    <text evidence="4">The sequence shown here is derived from an EMBL/GenBank/DDBJ whole genome shotgun (WGS) entry which is preliminary data.</text>
</comment>
<evidence type="ECO:0000256" key="1">
    <source>
        <dbReference type="SAM" id="MobiDB-lite"/>
    </source>
</evidence>
<evidence type="ECO:0000313" key="4">
    <source>
        <dbReference type="EMBL" id="RAW40818.1"/>
    </source>
</evidence>
<protein>
    <recommendedName>
        <fullName evidence="6">Ankyrin repeat-containing domain</fullName>
    </recommendedName>
</protein>
<proteinExistence type="predicted"/>
<evidence type="ECO:0008006" key="6">
    <source>
        <dbReference type="Google" id="ProtNLM"/>
    </source>
</evidence>
<feature type="region of interest" description="Disordered" evidence="1">
    <location>
        <begin position="339"/>
        <end position="399"/>
    </location>
</feature>
<reference evidence="2" key="2">
    <citation type="submission" date="2018-10" db="EMBL/GenBank/DDBJ databases">
        <title>Effector identification in a new, highly contiguous assembly of the strawberry crown rot pathogen Phytophthora cactorum.</title>
        <authorList>
            <person name="Armitage A.D."/>
            <person name="Nellist C.F."/>
            <person name="Bates H."/>
            <person name="Vickerstaff R.J."/>
            <person name="Harrison R.J."/>
        </authorList>
    </citation>
    <scope>NUCLEOTIDE SEQUENCE</scope>
    <source>
        <strain evidence="2">4032</strain>
        <strain evidence="3">P421</strain>
    </source>
</reference>
<accession>A0A329SY36</accession>
<evidence type="ECO:0000313" key="3">
    <source>
        <dbReference type="EMBL" id="KAG3217354.1"/>
    </source>
</evidence>
<feature type="compositionally biased region" description="Basic residues" evidence="1">
    <location>
        <begin position="362"/>
        <end position="379"/>
    </location>
</feature>
<dbReference type="Proteomes" id="UP000251314">
    <property type="component" value="Unassembled WGS sequence"/>
</dbReference>
<reference evidence="4 5" key="1">
    <citation type="submission" date="2018-01" db="EMBL/GenBank/DDBJ databases">
        <title>Draft genome of the strawberry crown rot pathogen Phytophthora cactorum.</title>
        <authorList>
            <person name="Armitage A.D."/>
            <person name="Lysoe E."/>
            <person name="Nellist C.F."/>
            <person name="Harrison R.J."/>
            <person name="Brurberg M.B."/>
        </authorList>
    </citation>
    <scope>NUCLEOTIDE SEQUENCE [LARGE SCALE GENOMIC DNA]</scope>
    <source>
        <strain evidence="4 5">10300</strain>
    </source>
</reference>
<dbReference type="VEuPathDB" id="FungiDB:PC110_g2997"/>
<organism evidence="4 5">
    <name type="scientific">Phytophthora cactorum</name>
    <dbReference type="NCBI Taxonomy" id="29920"/>
    <lineage>
        <taxon>Eukaryota</taxon>
        <taxon>Sar</taxon>
        <taxon>Stramenopiles</taxon>
        <taxon>Oomycota</taxon>
        <taxon>Peronosporomycetes</taxon>
        <taxon>Peronosporales</taxon>
        <taxon>Peronosporaceae</taxon>
        <taxon>Phytophthora</taxon>
    </lineage>
</organism>
<dbReference type="Proteomes" id="UP000760860">
    <property type="component" value="Unassembled WGS sequence"/>
</dbReference>
<dbReference type="EMBL" id="RCMI01000158">
    <property type="protein sequence ID" value="KAG2929358.1"/>
    <property type="molecule type" value="Genomic_DNA"/>
</dbReference>
<evidence type="ECO:0000313" key="2">
    <source>
        <dbReference type="EMBL" id="KAG2929358.1"/>
    </source>
</evidence>
<keyword evidence="5" id="KW-1185">Reference proteome</keyword>
<feature type="compositionally biased region" description="Basic and acidic residues" evidence="1">
    <location>
        <begin position="339"/>
        <end position="351"/>
    </location>
</feature>
<evidence type="ECO:0000313" key="5">
    <source>
        <dbReference type="Proteomes" id="UP000251314"/>
    </source>
</evidence>
<dbReference type="Gene3D" id="1.25.40.20">
    <property type="entry name" value="Ankyrin repeat-containing domain"/>
    <property type="match status" value="1"/>
</dbReference>
<dbReference type="AlphaFoldDB" id="A0A329SY36"/>
<dbReference type="OrthoDB" id="111500at2759"/>
<dbReference type="Proteomes" id="UP000774804">
    <property type="component" value="Unassembled WGS sequence"/>
</dbReference>
<feature type="compositionally biased region" description="Low complexity" evidence="1">
    <location>
        <begin position="352"/>
        <end position="361"/>
    </location>
</feature>
<name>A0A329SY36_9STRA</name>
<dbReference type="EMBL" id="RCMV01000427">
    <property type="protein sequence ID" value="KAG3217354.1"/>
    <property type="molecule type" value="Genomic_DNA"/>
</dbReference>
<gene>
    <name evidence="4" type="ORF">PC110_g2997</name>
    <name evidence="2" type="ORF">PC115_g6881</name>
    <name evidence="3" type="ORF">PC129_g11815</name>
</gene>
<dbReference type="InterPro" id="IPR036770">
    <property type="entry name" value="Ankyrin_rpt-contain_sf"/>
</dbReference>
<dbReference type="SUPFAM" id="SSF48403">
    <property type="entry name" value="Ankyrin repeat"/>
    <property type="match status" value="1"/>
</dbReference>
<sequence length="731" mass="80726">MTTSRDELGQRQYHDDYIAARPQRGESRQYRVNRALEDAVMMPLMPLLDCLQSDGSLDLSAIPSEYRVVQIGTLSGDRVKMMCTKAAAVIKAKFATPPLMCEKKYFTFPSKPDLSTKNTTASPARVLEGQARHTLFDRLMRIVEESDGPLSGDNLEYLKCELRQNPDLLAMGINSDLWSLFHQAAAGPAHDADLVEWMIQLGALAFQPLHCRYKLQRRNLPFRPEDLPNTMAAHSAAIAGHEDIVRIILEADNMVDQNTPTYHTKETLAHLAVKHGHRSLTATDDGFVTSQTTGNGDAKLQPPLLRLREARQLVKALGIVTDCSVTKAIRAEQLRRSVNAQRDEERRREQENSTNASNTTASKKKKSNKKKSKKGKKGKTTANGPGPGASNPAVTEDDSAEVSNLLKDLLVAAGSEGHADDDSERAALLENTHESTAAIFTRLRDLNIPVNDKADGVQRACKLIEKLKGSVEAFSHPSRLNSTDRRIRIAIASEALQVIHLMQKFHRVDHATVTVPALSSVRKFCDTTLEFMKFVVGTAQLSVSVDGKSQAKEILDPLEKRLVKMPFDKTEPSVYRELVQTYSSARDAMGLGQTASPDTFITLEWYLVNVVGDYELLMAFDKMVGCSMLSAFTTTSDIGVRHFNHFKTAVASAPELNGVGCFNNRILCAARNSDDLMSVLEPLLELARSEGMLFNSEHVSIAMPTMRVGDFTFSEEGVTRGDPAEVQGDDR</sequence>
<dbReference type="EMBL" id="MJFZ01000041">
    <property type="protein sequence ID" value="RAW40818.1"/>
    <property type="molecule type" value="Genomic_DNA"/>
</dbReference>